<comment type="caution">
    <text evidence="4">The sequence shown here is derived from an EMBL/GenBank/DDBJ whole genome shotgun (WGS) entry which is preliminary data.</text>
</comment>
<evidence type="ECO:0000256" key="2">
    <source>
        <dbReference type="SAM" id="MobiDB-lite"/>
    </source>
</evidence>
<name>A0A8H3GYU1_9AGAM</name>
<keyword evidence="1" id="KW-0677">Repeat</keyword>
<evidence type="ECO:0000259" key="3">
    <source>
        <dbReference type="PROSITE" id="PS50837"/>
    </source>
</evidence>
<feature type="region of interest" description="Disordered" evidence="2">
    <location>
        <begin position="1"/>
        <end position="43"/>
    </location>
</feature>
<dbReference type="Gene3D" id="3.40.50.300">
    <property type="entry name" value="P-loop containing nucleotide triphosphate hydrolases"/>
    <property type="match status" value="1"/>
</dbReference>
<feature type="domain" description="NACHT" evidence="3">
    <location>
        <begin position="261"/>
        <end position="406"/>
    </location>
</feature>
<feature type="compositionally biased region" description="Polar residues" evidence="2">
    <location>
        <begin position="28"/>
        <end position="40"/>
    </location>
</feature>
<evidence type="ECO:0000256" key="1">
    <source>
        <dbReference type="ARBA" id="ARBA00022737"/>
    </source>
</evidence>
<reference evidence="4" key="1">
    <citation type="submission" date="2021-01" db="EMBL/GenBank/DDBJ databases">
        <authorList>
            <person name="Kaushik A."/>
        </authorList>
    </citation>
    <scope>NUCLEOTIDE SEQUENCE</scope>
    <source>
        <strain evidence="4">AG1-1C</strain>
    </source>
</reference>
<protein>
    <recommendedName>
        <fullName evidence="3">NACHT domain-containing protein</fullName>
    </recommendedName>
</protein>
<dbReference type="Pfam" id="PF24883">
    <property type="entry name" value="NPHP3_N"/>
    <property type="match status" value="1"/>
</dbReference>
<evidence type="ECO:0000313" key="5">
    <source>
        <dbReference type="Proteomes" id="UP000663846"/>
    </source>
</evidence>
<sequence>MKRLEKWFKRNKGGSQSHESPPRPETPSPNDSVRNTSPRPGSSAAVSALVFHPFIPIPSTPHIEPGQAEITGAGNNSWKNLTAFLDLLNRTPAFSPLVAAIDDLGWFFRAYETTVPIRTEYDLLRAKLEALFEDLRGHFSGNAPPTMTSSMSSLCREIQIELEGIYGTKDRNTISRHLQAEQDLDKITACYRRIEGHLERVMRIVDEQATDAKLDRLKPSMPACYDSAEANLVQRRECAANTRKQVLLDLKTWKDKREGEKVCWINGMAGTGKTTITTTLCSILDSNHELGASFFCTRSLPSCREVKFILPTIAYQLARFSSPFRCALLQVLGSDPDVHTKVPRVQFRRMILEPLQTVIRSLPPSIVVVIDALDECEDNDGVREILEVLLERASELPIKILVSRRPEYHIRQKLSQSSQKAQLTLHELDKKMVKEDIETYLRAELSSIPMPPTHDPIGSLVERAGVLFIYAATVVRYIKDGDPLERLETVLQTPGPGQESATQTKLIDGLYDTVLESALNNPRLERSEKQRMELVLHTVVCAQEPLTVSALSGFLGLSSTRVMAALKPLWSVLQVSETDAACRISTLHSSFPDYMLDGGRSREFTCNAQAHNSKLAELCFQRISGNNRQFNICDLRSSCVLDKDVPDIDEKVKENIPSDLLYACQYWTVHLKLGIMSEDQVTQLEDFFSKRLLLWMEVLNLTKRIDKGVRQMDEALSWLRGTTHSESIMLLARDIR</sequence>
<dbReference type="InterPro" id="IPR056884">
    <property type="entry name" value="NPHP3-like_N"/>
</dbReference>
<dbReference type="PANTHER" id="PTHR10039">
    <property type="entry name" value="AMELOGENIN"/>
    <property type="match status" value="1"/>
</dbReference>
<dbReference type="AlphaFoldDB" id="A0A8H3GYU1"/>
<dbReference type="InterPro" id="IPR007111">
    <property type="entry name" value="NACHT_NTPase"/>
</dbReference>
<dbReference type="PANTHER" id="PTHR10039:SF14">
    <property type="entry name" value="NACHT DOMAIN-CONTAINING PROTEIN"/>
    <property type="match status" value="1"/>
</dbReference>
<dbReference type="EMBL" id="CAJMWS010001084">
    <property type="protein sequence ID" value="CAE6472863.1"/>
    <property type="molecule type" value="Genomic_DNA"/>
</dbReference>
<proteinExistence type="predicted"/>
<gene>
    <name evidence="4" type="ORF">RDB_LOCUS179031</name>
</gene>
<dbReference type="InterPro" id="IPR027417">
    <property type="entry name" value="P-loop_NTPase"/>
</dbReference>
<organism evidence="4 5">
    <name type="scientific">Rhizoctonia solani</name>
    <dbReference type="NCBI Taxonomy" id="456999"/>
    <lineage>
        <taxon>Eukaryota</taxon>
        <taxon>Fungi</taxon>
        <taxon>Dikarya</taxon>
        <taxon>Basidiomycota</taxon>
        <taxon>Agaricomycotina</taxon>
        <taxon>Agaricomycetes</taxon>
        <taxon>Cantharellales</taxon>
        <taxon>Ceratobasidiaceae</taxon>
        <taxon>Rhizoctonia</taxon>
    </lineage>
</organism>
<feature type="non-terminal residue" evidence="4">
    <location>
        <position position="1"/>
    </location>
</feature>
<dbReference type="SUPFAM" id="SSF52540">
    <property type="entry name" value="P-loop containing nucleoside triphosphate hydrolases"/>
    <property type="match status" value="1"/>
</dbReference>
<evidence type="ECO:0000313" key="4">
    <source>
        <dbReference type="EMBL" id="CAE6472863.1"/>
    </source>
</evidence>
<accession>A0A8H3GYU1</accession>
<dbReference type="Proteomes" id="UP000663846">
    <property type="component" value="Unassembled WGS sequence"/>
</dbReference>
<dbReference type="PROSITE" id="PS50837">
    <property type="entry name" value="NACHT"/>
    <property type="match status" value="1"/>
</dbReference>